<evidence type="ECO:0000256" key="5">
    <source>
        <dbReference type="ARBA" id="ARBA00022705"/>
    </source>
</evidence>
<gene>
    <name evidence="12" type="ORF">HNQ55_000345</name>
</gene>
<evidence type="ECO:0000313" key="13">
    <source>
        <dbReference type="Proteomes" id="UP000537141"/>
    </source>
</evidence>
<evidence type="ECO:0000259" key="10">
    <source>
        <dbReference type="Pfam" id="PF06144"/>
    </source>
</evidence>
<dbReference type="Pfam" id="PF06144">
    <property type="entry name" value="DNA_pol3_delta"/>
    <property type="match status" value="1"/>
</dbReference>
<protein>
    <recommendedName>
        <fullName evidence="2 9">DNA polymerase III subunit delta</fullName>
        <ecNumber evidence="1 9">2.7.7.7</ecNumber>
    </recommendedName>
</protein>
<keyword evidence="13" id="KW-1185">Reference proteome</keyword>
<comment type="catalytic activity">
    <reaction evidence="8">
        <text>DNA(n) + a 2'-deoxyribonucleoside 5'-triphosphate = DNA(n+1) + diphosphate</text>
        <dbReference type="Rhea" id="RHEA:22508"/>
        <dbReference type="Rhea" id="RHEA-COMP:17339"/>
        <dbReference type="Rhea" id="RHEA-COMP:17340"/>
        <dbReference type="ChEBI" id="CHEBI:33019"/>
        <dbReference type="ChEBI" id="CHEBI:61560"/>
        <dbReference type="ChEBI" id="CHEBI:173112"/>
        <dbReference type="EC" id="2.7.7.7"/>
    </reaction>
</comment>
<evidence type="ECO:0000256" key="3">
    <source>
        <dbReference type="ARBA" id="ARBA00022679"/>
    </source>
</evidence>
<dbReference type="GO" id="GO:0003887">
    <property type="term" value="F:DNA-directed DNA polymerase activity"/>
    <property type="evidence" value="ECO:0007669"/>
    <property type="project" value="UniProtKB-UniRule"/>
</dbReference>
<dbReference type="CDD" id="cd18138">
    <property type="entry name" value="HLD_clamp_pol_III_delta"/>
    <property type="match status" value="1"/>
</dbReference>
<dbReference type="Gene3D" id="1.20.272.10">
    <property type="match status" value="1"/>
</dbReference>
<dbReference type="InterPro" id="IPR010372">
    <property type="entry name" value="DNA_pol3_delta_N"/>
</dbReference>
<dbReference type="SUPFAM" id="SSF52540">
    <property type="entry name" value="P-loop containing nucleoside triphosphate hydrolases"/>
    <property type="match status" value="1"/>
</dbReference>
<dbReference type="PANTHER" id="PTHR34388">
    <property type="entry name" value="DNA POLYMERASE III SUBUNIT DELTA"/>
    <property type="match status" value="1"/>
</dbReference>
<evidence type="ECO:0000259" key="11">
    <source>
        <dbReference type="Pfam" id="PF14840"/>
    </source>
</evidence>
<dbReference type="PANTHER" id="PTHR34388:SF1">
    <property type="entry name" value="DNA POLYMERASE III SUBUNIT DELTA"/>
    <property type="match status" value="1"/>
</dbReference>
<evidence type="ECO:0000256" key="2">
    <source>
        <dbReference type="ARBA" id="ARBA00017703"/>
    </source>
</evidence>
<dbReference type="Gene3D" id="1.10.8.60">
    <property type="match status" value="1"/>
</dbReference>
<proteinExistence type="inferred from homology"/>
<keyword evidence="5" id="KW-0235">DNA replication</keyword>
<evidence type="ECO:0000256" key="1">
    <source>
        <dbReference type="ARBA" id="ARBA00012417"/>
    </source>
</evidence>
<evidence type="ECO:0000256" key="4">
    <source>
        <dbReference type="ARBA" id="ARBA00022695"/>
    </source>
</evidence>
<accession>A0A7X0NEB4</accession>
<dbReference type="GO" id="GO:0009360">
    <property type="term" value="C:DNA polymerase III complex"/>
    <property type="evidence" value="ECO:0007669"/>
    <property type="project" value="UniProtKB-UniRule"/>
</dbReference>
<name>A0A7X0NEB4_9GAMM</name>
<dbReference type="GO" id="GO:0003677">
    <property type="term" value="F:DNA binding"/>
    <property type="evidence" value="ECO:0007669"/>
    <property type="project" value="InterPro"/>
</dbReference>
<dbReference type="NCBIfam" id="TIGR01128">
    <property type="entry name" value="holA"/>
    <property type="match status" value="1"/>
</dbReference>
<evidence type="ECO:0000256" key="7">
    <source>
        <dbReference type="ARBA" id="ARBA00034754"/>
    </source>
</evidence>
<dbReference type="SUPFAM" id="SSF48019">
    <property type="entry name" value="post-AAA+ oligomerization domain-like"/>
    <property type="match status" value="1"/>
</dbReference>
<comment type="caution">
    <text evidence="12">The sequence shown here is derived from an EMBL/GenBank/DDBJ whole genome shotgun (WGS) entry which is preliminary data.</text>
</comment>
<dbReference type="InterPro" id="IPR008921">
    <property type="entry name" value="DNA_pol3_clamp-load_cplx_C"/>
</dbReference>
<dbReference type="EC" id="2.7.7.7" evidence="1 9"/>
<keyword evidence="4 12" id="KW-0548">Nucleotidyltransferase</keyword>
<dbReference type="InterPro" id="IPR032780">
    <property type="entry name" value="DNA_pol3_delt_C"/>
</dbReference>
<keyword evidence="6" id="KW-0239">DNA-directed DNA polymerase</keyword>
<evidence type="ECO:0000256" key="9">
    <source>
        <dbReference type="NCBIfam" id="TIGR01128"/>
    </source>
</evidence>
<feature type="domain" description="DNA polymerase III subunit delta C-terminal" evidence="11">
    <location>
        <begin position="214"/>
        <end position="315"/>
    </location>
</feature>
<keyword evidence="3 12" id="KW-0808">Transferase</keyword>
<evidence type="ECO:0000256" key="6">
    <source>
        <dbReference type="ARBA" id="ARBA00022932"/>
    </source>
</evidence>
<evidence type="ECO:0000313" key="12">
    <source>
        <dbReference type="EMBL" id="MBB6541871.1"/>
    </source>
</evidence>
<dbReference type="EMBL" id="JACHHU010000001">
    <property type="protein sequence ID" value="MBB6541871.1"/>
    <property type="molecule type" value="Genomic_DNA"/>
</dbReference>
<dbReference type="Gene3D" id="3.40.50.300">
    <property type="entry name" value="P-loop containing nucleotide triphosphate hydrolases"/>
    <property type="match status" value="1"/>
</dbReference>
<reference evidence="12 13" key="1">
    <citation type="submission" date="2020-08" db="EMBL/GenBank/DDBJ databases">
        <title>Genomic Encyclopedia of Type Strains, Phase IV (KMG-IV): sequencing the most valuable type-strain genomes for metagenomic binning, comparative biology and taxonomic classification.</title>
        <authorList>
            <person name="Goeker M."/>
        </authorList>
    </citation>
    <scope>NUCLEOTIDE SEQUENCE [LARGE SCALE GENOMIC DNA]</scope>
    <source>
        <strain evidence="12 13">DSM 26287</strain>
    </source>
</reference>
<organism evidence="12 13">
    <name type="scientific">Thalassotalea piscium</name>
    <dbReference type="NCBI Taxonomy" id="1230533"/>
    <lineage>
        <taxon>Bacteria</taxon>
        <taxon>Pseudomonadati</taxon>
        <taxon>Pseudomonadota</taxon>
        <taxon>Gammaproteobacteria</taxon>
        <taxon>Alteromonadales</taxon>
        <taxon>Colwelliaceae</taxon>
        <taxon>Thalassotalea</taxon>
    </lineage>
</organism>
<comment type="similarity">
    <text evidence="7">Belongs to the DNA polymerase HolA subunit family.</text>
</comment>
<evidence type="ECO:0000256" key="8">
    <source>
        <dbReference type="ARBA" id="ARBA00049244"/>
    </source>
</evidence>
<dbReference type="AlphaFoldDB" id="A0A7X0NEB4"/>
<feature type="domain" description="DNA polymerase III delta N-terminal" evidence="10">
    <location>
        <begin position="21"/>
        <end position="134"/>
    </location>
</feature>
<dbReference type="Pfam" id="PF14840">
    <property type="entry name" value="DNA_pol3_delt_C"/>
    <property type="match status" value="1"/>
</dbReference>
<sequence>MRIYHNQIANTLNKNFAPIWLVFGDEPWQKNDALIQLKSHAQQQGFSELIRFYVDDKFDWSLLEQEYSALSLFASQRIIELELSTNKIGDTGSKKLLQLCQNISPDILLILHGDKLDAANQKRKWFKALEAKGVFLPLYDIESKQLQQWIYKQAQQLKLNLHQDLTLMLAKLFEGNLLALSQELTKLSLLFGQQQVTVEDAESIIIKQAKFSAFQLTDAMLAGDTSKCITMLDQLQQEGIAVAQLIWPIHKEISQLLNMQEALTQGHSISELYSQYRIWEKRKPLYQHALKYISASNLAHAQARLAQTDLIIKTSVEFNGYLLLADVICSLYHGSSLQKLSLNYEYA</sequence>
<dbReference type="RefSeq" id="WP_184421675.1">
    <property type="nucleotide sequence ID" value="NZ_AP027362.1"/>
</dbReference>
<dbReference type="GO" id="GO:0006261">
    <property type="term" value="P:DNA-templated DNA replication"/>
    <property type="evidence" value="ECO:0007669"/>
    <property type="project" value="TreeGrafter"/>
</dbReference>
<dbReference type="InterPro" id="IPR027417">
    <property type="entry name" value="P-loop_NTPase"/>
</dbReference>
<dbReference type="InterPro" id="IPR005790">
    <property type="entry name" value="DNA_polIII_delta"/>
</dbReference>
<dbReference type="Proteomes" id="UP000537141">
    <property type="component" value="Unassembled WGS sequence"/>
</dbReference>